<comment type="subcellular location">
    <subcellularLocation>
        <location evidence="1">Cell inner membrane</location>
        <topology evidence="1">Multi-pass membrane protein</topology>
    </subcellularLocation>
</comment>
<name>A0A5C1QQH3_9SPIO</name>
<proteinExistence type="predicted"/>
<dbReference type="Proteomes" id="UP000324209">
    <property type="component" value="Chromosome"/>
</dbReference>
<dbReference type="InterPro" id="IPR004681">
    <property type="entry name" value="TRAP_DctM"/>
</dbReference>
<dbReference type="InterPro" id="IPR010656">
    <property type="entry name" value="DctM"/>
</dbReference>
<feature type="transmembrane region" description="Helical" evidence="7">
    <location>
        <begin position="219"/>
        <end position="237"/>
    </location>
</feature>
<organism evidence="9 10">
    <name type="scientific">Oceanispirochaeta crateris</name>
    <dbReference type="NCBI Taxonomy" id="2518645"/>
    <lineage>
        <taxon>Bacteria</taxon>
        <taxon>Pseudomonadati</taxon>
        <taxon>Spirochaetota</taxon>
        <taxon>Spirochaetia</taxon>
        <taxon>Spirochaetales</taxon>
        <taxon>Spirochaetaceae</taxon>
        <taxon>Oceanispirochaeta</taxon>
    </lineage>
</organism>
<dbReference type="EMBL" id="CP036150">
    <property type="protein sequence ID" value="QEN09618.1"/>
    <property type="molecule type" value="Genomic_DNA"/>
</dbReference>
<dbReference type="PANTHER" id="PTHR33362">
    <property type="entry name" value="SIALIC ACID TRAP TRANSPORTER PERMEASE PROTEIN SIAT-RELATED"/>
    <property type="match status" value="1"/>
</dbReference>
<feature type="transmembrane region" description="Helical" evidence="7">
    <location>
        <begin position="316"/>
        <end position="333"/>
    </location>
</feature>
<evidence type="ECO:0000256" key="2">
    <source>
        <dbReference type="ARBA" id="ARBA00022475"/>
    </source>
</evidence>
<keyword evidence="3" id="KW-0997">Cell inner membrane</keyword>
<dbReference type="RefSeq" id="WP_149487692.1">
    <property type="nucleotide sequence ID" value="NZ_CP036150.1"/>
</dbReference>
<evidence type="ECO:0000256" key="1">
    <source>
        <dbReference type="ARBA" id="ARBA00004429"/>
    </source>
</evidence>
<feature type="transmembrane region" description="Helical" evidence="7">
    <location>
        <begin position="93"/>
        <end position="121"/>
    </location>
</feature>
<dbReference type="GO" id="GO:0022857">
    <property type="term" value="F:transmembrane transporter activity"/>
    <property type="evidence" value="ECO:0007669"/>
    <property type="project" value="TreeGrafter"/>
</dbReference>
<keyword evidence="6 7" id="KW-0472">Membrane</keyword>
<feature type="transmembrane region" description="Helical" evidence="7">
    <location>
        <begin position="53"/>
        <end position="73"/>
    </location>
</feature>
<dbReference type="OrthoDB" id="370245at2"/>
<keyword evidence="5 7" id="KW-1133">Transmembrane helix</keyword>
<evidence type="ECO:0000256" key="7">
    <source>
        <dbReference type="SAM" id="Phobius"/>
    </source>
</evidence>
<evidence type="ECO:0000256" key="6">
    <source>
        <dbReference type="ARBA" id="ARBA00023136"/>
    </source>
</evidence>
<keyword evidence="2" id="KW-1003">Cell membrane</keyword>
<evidence type="ECO:0000313" key="10">
    <source>
        <dbReference type="Proteomes" id="UP000324209"/>
    </source>
</evidence>
<feature type="transmembrane region" description="Helical" evidence="7">
    <location>
        <begin position="345"/>
        <end position="366"/>
    </location>
</feature>
<evidence type="ECO:0000256" key="4">
    <source>
        <dbReference type="ARBA" id="ARBA00022692"/>
    </source>
</evidence>
<dbReference type="PIRSF" id="PIRSF006066">
    <property type="entry name" value="HI0050"/>
    <property type="match status" value="1"/>
</dbReference>
<gene>
    <name evidence="9" type="ORF">EXM22_17110</name>
</gene>
<feature type="transmembrane region" description="Helical" evidence="7">
    <location>
        <begin position="402"/>
        <end position="424"/>
    </location>
</feature>
<reference evidence="9 10" key="1">
    <citation type="submission" date="2019-02" db="EMBL/GenBank/DDBJ databases">
        <title>Complete Genome Sequence and Methylome Analysis of free living Spirochaetas.</title>
        <authorList>
            <person name="Fomenkov A."/>
            <person name="Dubinina G."/>
            <person name="Leshcheva N."/>
            <person name="Mikheeva N."/>
            <person name="Grabovich M."/>
            <person name="Vincze T."/>
            <person name="Roberts R.J."/>
        </authorList>
    </citation>
    <scope>NUCLEOTIDE SEQUENCE [LARGE SCALE GENOMIC DNA]</scope>
    <source>
        <strain evidence="9 10">K2</strain>
    </source>
</reference>
<feature type="transmembrane region" description="Helical" evidence="7">
    <location>
        <begin position="165"/>
        <end position="191"/>
    </location>
</feature>
<dbReference type="NCBIfam" id="TIGR00786">
    <property type="entry name" value="dctM"/>
    <property type="match status" value="1"/>
</dbReference>
<feature type="transmembrane region" description="Helical" evidence="7">
    <location>
        <begin position="279"/>
        <end position="296"/>
    </location>
</feature>
<keyword evidence="4 7" id="KW-0812">Transmembrane</keyword>
<accession>A0A5C1QQH3</accession>
<dbReference type="Pfam" id="PF06808">
    <property type="entry name" value="DctM"/>
    <property type="match status" value="1"/>
</dbReference>
<evidence type="ECO:0000313" key="9">
    <source>
        <dbReference type="EMBL" id="QEN09618.1"/>
    </source>
</evidence>
<sequence length="431" mass="45744">MTSLIALLILILAMAVGIPIPLSFFLCAAFICTIGGFNPLMLFSYGFNNQNSILLLTIPLFVLAGAIIDKGGIGEKLVQGLMKLCKGSKAALGTVTIISSAMFGAVSGSATATLSCIGSIMTPRLKEQGYKPGLIGAMLASSGVLGIMIPPSILMILYAWGTGTSVLACFLATIIPGVILITLFSIVNAYFVKKDPDMVNFQPLKKEIKESGERKQRSAVPAVMMPILLLGSIYGGVLTATEGAAFSVIYSLIIGIFYYHRIDSISFKAALVQAGETSGVIMVMLFSVGILSRMFMTENLPDLILNFLTSLSSNRAIILIMINLFMLVIGMLMDDCSGTVLSAPLLLPVVMALGMTPIQFAAVLSVNIGMGNVTPPCAPLLYLGGRVAGADVKEMLKPTFSLILFAWIPTLILTTFVPDLSLLLPRLMGYV</sequence>
<keyword evidence="10" id="KW-1185">Reference proteome</keyword>
<evidence type="ECO:0000256" key="3">
    <source>
        <dbReference type="ARBA" id="ARBA00022519"/>
    </source>
</evidence>
<dbReference type="AlphaFoldDB" id="A0A5C1QQH3"/>
<dbReference type="KEGG" id="ock:EXM22_17110"/>
<evidence type="ECO:0000256" key="5">
    <source>
        <dbReference type="ARBA" id="ARBA00022989"/>
    </source>
</evidence>
<evidence type="ECO:0000259" key="8">
    <source>
        <dbReference type="Pfam" id="PF06808"/>
    </source>
</evidence>
<dbReference type="PANTHER" id="PTHR33362:SF2">
    <property type="entry name" value="TRAP TRANSPORTER LARGE PERMEASE PROTEIN"/>
    <property type="match status" value="1"/>
</dbReference>
<feature type="domain" description="TRAP C4-dicarboxylate transport system permease DctM subunit" evidence="8">
    <location>
        <begin position="7"/>
        <end position="419"/>
    </location>
</feature>
<protein>
    <submittedName>
        <fullName evidence="9">TRAP transporter large permease</fullName>
    </submittedName>
</protein>
<feature type="transmembrane region" description="Helical" evidence="7">
    <location>
        <begin position="243"/>
        <end position="259"/>
    </location>
</feature>
<feature type="transmembrane region" description="Helical" evidence="7">
    <location>
        <begin position="133"/>
        <end position="159"/>
    </location>
</feature>
<dbReference type="GO" id="GO:0005886">
    <property type="term" value="C:plasma membrane"/>
    <property type="evidence" value="ECO:0007669"/>
    <property type="project" value="UniProtKB-SubCell"/>
</dbReference>